<dbReference type="OrthoDB" id="1882547at2759"/>
<dbReference type="GO" id="GO:0008379">
    <property type="term" value="F:thioredoxin peroxidase activity"/>
    <property type="evidence" value="ECO:0007669"/>
    <property type="project" value="InterPro"/>
</dbReference>
<dbReference type="EMBL" id="CM000618">
    <property type="protein sequence ID" value="EEC45801.1"/>
    <property type="molecule type" value="Genomic_DNA"/>
</dbReference>
<dbReference type="KEGG" id="pti:PHATRDRAFT_38534"/>
<dbReference type="PROSITE" id="PS51352">
    <property type="entry name" value="THIOREDOXIN_2"/>
    <property type="match status" value="1"/>
</dbReference>
<dbReference type="GO" id="GO:0005737">
    <property type="term" value="C:cytoplasm"/>
    <property type="evidence" value="ECO:0007669"/>
    <property type="project" value="TreeGrafter"/>
</dbReference>
<evidence type="ECO:0000259" key="6">
    <source>
        <dbReference type="PROSITE" id="PS51352"/>
    </source>
</evidence>
<sequence>MMHGSQALLQAAKRKVSAIASNAITMRSITVGTDMISSVISLQKARPWYMSDAEGSNMADDNAVTLKDLFKKQTVALFGVPAPFTGTCSNEHYPGYKALADDFLQAGVDRIVCYSVADPYAMDGWAKALKNDAEKITFMADPDSLFAKAYGLDAAYDAVSLGQRSIRFSMVVADGKVEAFHKVDDAVKDAETLLADVKEWKDHQ</sequence>
<protein>
    <recommendedName>
        <fullName evidence="6">Thioredoxin domain-containing protein</fullName>
    </recommendedName>
</protein>
<feature type="active site" description="Cysteine sulfenic acid (-SOH) intermediate" evidence="5">
    <location>
        <position position="88"/>
    </location>
</feature>
<keyword evidence="8" id="KW-1185">Reference proteome</keyword>
<dbReference type="InParanoid" id="B7G651"/>
<evidence type="ECO:0000256" key="5">
    <source>
        <dbReference type="PIRSR" id="PIRSR637944-1"/>
    </source>
</evidence>
<dbReference type="Gene3D" id="3.40.30.10">
    <property type="entry name" value="Glutaredoxin"/>
    <property type="match status" value="1"/>
</dbReference>
<dbReference type="Proteomes" id="UP000000759">
    <property type="component" value="Chromosome 16"/>
</dbReference>
<accession>B7G651</accession>
<dbReference type="PANTHER" id="PTHR10430">
    <property type="entry name" value="PEROXIREDOXIN"/>
    <property type="match status" value="1"/>
</dbReference>
<comment type="similarity">
    <text evidence="1">Belongs to the peroxiredoxin family. Prx5 subfamily.</text>
</comment>
<dbReference type="eggNOG" id="KOG0541">
    <property type="taxonomic scope" value="Eukaryota"/>
</dbReference>
<gene>
    <name evidence="7" type="ORF">PHATRDRAFT_38534</name>
</gene>
<evidence type="ECO:0000256" key="3">
    <source>
        <dbReference type="ARBA" id="ARBA00022862"/>
    </source>
</evidence>
<evidence type="ECO:0000313" key="8">
    <source>
        <dbReference type="Proteomes" id="UP000000759"/>
    </source>
</evidence>
<dbReference type="InterPro" id="IPR037944">
    <property type="entry name" value="PRX5-like"/>
</dbReference>
<dbReference type="STRING" id="556484.B7G651"/>
<reference evidence="8" key="2">
    <citation type="submission" date="2008-08" db="EMBL/GenBank/DDBJ databases">
        <authorList>
            <consortium name="Diatom Consortium"/>
            <person name="Grigoriev I."/>
            <person name="Grimwood J."/>
            <person name="Kuo A."/>
            <person name="Otillar R.P."/>
            <person name="Salamov A."/>
            <person name="Detter J.C."/>
            <person name="Lindquist E."/>
            <person name="Shapiro H."/>
            <person name="Lucas S."/>
            <person name="Glavina del Rio T."/>
            <person name="Pitluck S."/>
            <person name="Rokhsar D."/>
            <person name="Bowler C."/>
        </authorList>
    </citation>
    <scope>GENOME REANNOTATION</scope>
    <source>
        <strain evidence="8">CCAP 1055/1</strain>
    </source>
</reference>
<dbReference type="InterPro" id="IPR013740">
    <property type="entry name" value="Redoxin"/>
</dbReference>
<organism evidence="7 8">
    <name type="scientific">Phaeodactylum tricornutum (strain CCAP 1055/1)</name>
    <dbReference type="NCBI Taxonomy" id="556484"/>
    <lineage>
        <taxon>Eukaryota</taxon>
        <taxon>Sar</taxon>
        <taxon>Stramenopiles</taxon>
        <taxon>Ochrophyta</taxon>
        <taxon>Bacillariophyta</taxon>
        <taxon>Bacillariophyceae</taxon>
        <taxon>Bacillariophycidae</taxon>
        <taxon>Naviculales</taxon>
        <taxon>Phaeodactylaceae</taxon>
        <taxon>Phaeodactylum</taxon>
    </lineage>
</organism>
<dbReference type="PaxDb" id="2850-Phatr38534"/>
<evidence type="ECO:0000313" key="7">
    <source>
        <dbReference type="EMBL" id="EEC45801.1"/>
    </source>
</evidence>
<evidence type="ECO:0000256" key="4">
    <source>
        <dbReference type="ARBA" id="ARBA00023002"/>
    </source>
</evidence>
<dbReference type="GO" id="GO:0045454">
    <property type="term" value="P:cell redox homeostasis"/>
    <property type="evidence" value="ECO:0007669"/>
    <property type="project" value="TreeGrafter"/>
</dbReference>
<dbReference type="PANTHER" id="PTHR10430:SF16">
    <property type="entry name" value="PEROXIREDOXIN-5, MITOCHONDRIAL"/>
    <property type="match status" value="1"/>
</dbReference>
<dbReference type="Pfam" id="PF08534">
    <property type="entry name" value="Redoxin"/>
    <property type="match status" value="1"/>
</dbReference>
<name>B7G651_PHATC</name>
<dbReference type="SUPFAM" id="SSF52833">
    <property type="entry name" value="Thioredoxin-like"/>
    <property type="match status" value="1"/>
</dbReference>
<dbReference type="AlphaFoldDB" id="B7G651"/>
<dbReference type="GO" id="GO:0034599">
    <property type="term" value="P:cellular response to oxidative stress"/>
    <property type="evidence" value="ECO:0007669"/>
    <property type="project" value="InterPro"/>
</dbReference>
<feature type="domain" description="Thioredoxin" evidence="6">
    <location>
        <begin position="39"/>
        <end position="202"/>
    </location>
</feature>
<reference evidence="7 8" key="1">
    <citation type="journal article" date="2008" name="Nature">
        <title>The Phaeodactylum genome reveals the evolutionary history of diatom genomes.</title>
        <authorList>
            <person name="Bowler C."/>
            <person name="Allen A.E."/>
            <person name="Badger J.H."/>
            <person name="Grimwood J."/>
            <person name="Jabbari K."/>
            <person name="Kuo A."/>
            <person name="Maheswari U."/>
            <person name="Martens C."/>
            <person name="Maumus F."/>
            <person name="Otillar R.P."/>
            <person name="Rayko E."/>
            <person name="Salamov A."/>
            <person name="Vandepoele K."/>
            <person name="Beszteri B."/>
            <person name="Gruber A."/>
            <person name="Heijde M."/>
            <person name="Katinka M."/>
            <person name="Mock T."/>
            <person name="Valentin K."/>
            <person name="Verret F."/>
            <person name="Berges J.A."/>
            <person name="Brownlee C."/>
            <person name="Cadoret J.P."/>
            <person name="Chiovitti A."/>
            <person name="Choi C.J."/>
            <person name="Coesel S."/>
            <person name="De Martino A."/>
            <person name="Detter J.C."/>
            <person name="Durkin C."/>
            <person name="Falciatore A."/>
            <person name="Fournet J."/>
            <person name="Haruta M."/>
            <person name="Huysman M.J."/>
            <person name="Jenkins B.D."/>
            <person name="Jiroutova K."/>
            <person name="Jorgensen R.E."/>
            <person name="Joubert Y."/>
            <person name="Kaplan A."/>
            <person name="Kroger N."/>
            <person name="Kroth P.G."/>
            <person name="La Roche J."/>
            <person name="Lindquist E."/>
            <person name="Lommer M."/>
            <person name="Martin-Jezequel V."/>
            <person name="Lopez P.J."/>
            <person name="Lucas S."/>
            <person name="Mangogna M."/>
            <person name="McGinnis K."/>
            <person name="Medlin L.K."/>
            <person name="Montsant A."/>
            <person name="Oudot-Le Secq M.P."/>
            <person name="Napoli C."/>
            <person name="Obornik M."/>
            <person name="Parker M.S."/>
            <person name="Petit J.L."/>
            <person name="Porcel B.M."/>
            <person name="Poulsen N."/>
            <person name="Robison M."/>
            <person name="Rychlewski L."/>
            <person name="Rynearson T.A."/>
            <person name="Schmutz J."/>
            <person name="Shapiro H."/>
            <person name="Siaut M."/>
            <person name="Stanley M."/>
            <person name="Sussman M.R."/>
            <person name="Taylor A.R."/>
            <person name="Vardi A."/>
            <person name="von Dassow P."/>
            <person name="Vyverman W."/>
            <person name="Willis A."/>
            <person name="Wyrwicz L.S."/>
            <person name="Rokhsar D.S."/>
            <person name="Weissenbach J."/>
            <person name="Armbrust E.V."/>
            <person name="Green B.R."/>
            <person name="Van de Peer Y."/>
            <person name="Grigoriev I.V."/>
        </authorList>
    </citation>
    <scope>NUCLEOTIDE SEQUENCE [LARGE SCALE GENOMIC DNA]</scope>
    <source>
        <strain evidence="7 8">CCAP 1055/1</strain>
    </source>
</reference>
<dbReference type="InterPro" id="IPR036249">
    <property type="entry name" value="Thioredoxin-like_sf"/>
</dbReference>
<dbReference type="GeneID" id="7203294"/>
<dbReference type="GO" id="GO:0042744">
    <property type="term" value="P:hydrogen peroxide catabolic process"/>
    <property type="evidence" value="ECO:0007669"/>
    <property type="project" value="TreeGrafter"/>
</dbReference>
<keyword evidence="4" id="KW-0560">Oxidoreductase</keyword>
<evidence type="ECO:0000256" key="1">
    <source>
        <dbReference type="ARBA" id="ARBA00010505"/>
    </source>
</evidence>
<dbReference type="RefSeq" id="XP_002182514.1">
    <property type="nucleotide sequence ID" value="XM_002182478.1"/>
</dbReference>
<evidence type="ECO:0000256" key="2">
    <source>
        <dbReference type="ARBA" id="ARBA00022559"/>
    </source>
</evidence>
<dbReference type="InterPro" id="IPR013766">
    <property type="entry name" value="Thioredoxin_domain"/>
</dbReference>
<keyword evidence="3" id="KW-0049">Antioxidant</keyword>
<keyword evidence="2" id="KW-0575">Peroxidase</keyword>
<dbReference type="HOGENOM" id="CLU_072440_2_1_1"/>
<proteinExistence type="inferred from homology"/>
<dbReference type="OMA" id="RWSAYIV"/>